<name>A0A948RS04_UNCEI</name>
<evidence type="ECO:0000256" key="1">
    <source>
        <dbReference type="SAM" id="Phobius"/>
    </source>
</evidence>
<gene>
    <name evidence="2" type="ORF">KJ970_03305</name>
</gene>
<feature type="transmembrane region" description="Helical" evidence="1">
    <location>
        <begin position="156"/>
        <end position="172"/>
    </location>
</feature>
<comment type="caution">
    <text evidence="2">The sequence shown here is derived from an EMBL/GenBank/DDBJ whole genome shotgun (WGS) entry which is preliminary data.</text>
</comment>
<evidence type="ECO:0000313" key="2">
    <source>
        <dbReference type="EMBL" id="MBU2689928.1"/>
    </source>
</evidence>
<evidence type="ECO:0000313" key="3">
    <source>
        <dbReference type="Proteomes" id="UP000777784"/>
    </source>
</evidence>
<keyword evidence="1" id="KW-0812">Transmembrane</keyword>
<feature type="transmembrane region" description="Helical" evidence="1">
    <location>
        <begin position="88"/>
        <end position="106"/>
    </location>
</feature>
<dbReference type="Proteomes" id="UP000777784">
    <property type="component" value="Unassembled WGS sequence"/>
</dbReference>
<feature type="transmembrane region" description="Helical" evidence="1">
    <location>
        <begin position="126"/>
        <end position="144"/>
    </location>
</feature>
<feature type="transmembrane region" description="Helical" evidence="1">
    <location>
        <begin position="42"/>
        <end position="62"/>
    </location>
</feature>
<accession>A0A948RS04</accession>
<reference evidence="2" key="1">
    <citation type="submission" date="2021-05" db="EMBL/GenBank/DDBJ databases">
        <title>Energy efficiency and biological interactions define the core microbiome of deep oligotrophic groundwater.</title>
        <authorList>
            <person name="Mehrshad M."/>
            <person name="Lopez-Fernandez M."/>
            <person name="Bell E."/>
            <person name="Bernier-Latmani R."/>
            <person name="Bertilsson S."/>
            <person name="Dopson M."/>
        </authorList>
    </citation>
    <scope>NUCLEOTIDE SEQUENCE</scope>
    <source>
        <strain evidence="2">Modern_marine.mb.64</strain>
    </source>
</reference>
<proteinExistence type="predicted"/>
<protein>
    <submittedName>
        <fullName evidence="2">Uncharacterized protein</fullName>
    </submittedName>
</protein>
<dbReference type="EMBL" id="JAHJDP010000020">
    <property type="protein sequence ID" value="MBU2689928.1"/>
    <property type="molecule type" value="Genomic_DNA"/>
</dbReference>
<organism evidence="2 3">
    <name type="scientific">Eiseniibacteriota bacterium</name>
    <dbReference type="NCBI Taxonomy" id="2212470"/>
    <lineage>
        <taxon>Bacteria</taxon>
        <taxon>Candidatus Eiseniibacteriota</taxon>
    </lineage>
</organism>
<keyword evidence="1" id="KW-1133">Transmembrane helix</keyword>
<keyword evidence="1" id="KW-0472">Membrane</keyword>
<dbReference type="AlphaFoldDB" id="A0A948RS04"/>
<sequence>MEDDRGDMGQSGKRPLPEHYLEDERASEVDDKWYDSQNARHIFMLILSAAVIILVLIVSYFFGEELFLGATVTSQVIPSYGGGSVTGWQFLIPYVTCLAGVLLFILNISRKKREQWRLREYWGDYAYRVAQAIAYLFVVMWAWAQWADENIVPTNVPPNMLGFLVGLFILRVERAMDGLGTKLEEVLMTILPRSVAMMSAEERRRSQLKAVYKMDDIVIQYEALRSRIDDLGARDKFDERINEVQEVLEGDDPERAKKLVESLARDFEEVKQNSRELMVSFEDLIAKKID</sequence>